<evidence type="ECO:0000256" key="5">
    <source>
        <dbReference type="PROSITE-ProRule" id="PRU00042"/>
    </source>
</evidence>
<feature type="compositionally biased region" description="Polar residues" evidence="6">
    <location>
        <begin position="1226"/>
        <end position="1235"/>
    </location>
</feature>
<feature type="region of interest" description="Disordered" evidence="6">
    <location>
        <begin position="4396"/>
        <end position="4424"/>
    </location>
</feature>
<feature type="compositionally biased region" description="Low complexity" evidence="6">
    <location>
        <begin position="963"/>
        <end position="972"/>
    </location>
</feature>
<feature type="region of interest" description="Disordered" evidence="6">
    <location>
        <begin position="2394"/>
        <end position="2420"/>
    </location>
</feature>
<dbReference type="EMBL" id="OZ034824">
    <property type="protein sequence ID" value="CAL1673084.1"/>
    <property type="molecule type" value="Genomic_DNA"/>
</dbReference>
<dbReference type="PROSITE" id="PS50157">
    <property type="entry name" value="ZINC_FINGER_C2H2_2"/>
    <property type="match status" value="4"/>
</dbReference>
<dbReference type="PANTHER" id="PTHR24403:SF67">
    <property type="entry name" value="FI01116P-RELATED"/>
    <property type="match status" value="1"/>
</dbReference>
<evidence type="ECO:0000256" key="6">
    <source>
        <dbReference type="SAM" id="MobiDB-lite"/>
    </source>
</evidence>
<feature type="compositionally biased region" description="Basic and acidic residues" evidence="6">
    <location>
        <begin position="1236"/>
        <end position="1276"/>
    </location>
</feature>
<keyword evidence="2" id="KW-0677">Repeat</keyword>
<gene>
    <name evidence="8" type="ORF">LPLAT_LOCUS59</name>
</gene>
<feature type="compositionally biased region" description="Polar residues" evidence="6">
    <location>
        <begin position="740"/>
        <end position="750"/>
    </location>
</feature>
<protein>
    <recommendedName>
        <fullName evidence="7">C2H2-type domain-containing protein</fullName>
    </recommendedName>
</protein>
<feature type="region of interest" description="Disordered" evidence="6">
    <location>
        <begin position="740"/>
        <end position="1040"/>
    </location>
</feature>
<dbReference type="InterPro" id="IPR050688">
    <property type="entry name" value="Zinc_finger/UBP_domain"/>
</dbReference>
<dbReference type="Pfam" id="PF21538">
    <property type="entry name" value="Med15_M"/>
    <property type="match status" value="1"/>
</dbReference>
<dbReference type="InterPro" id="IPR013087">
    <property type="entry name" value="Znf_C2H2_type"/>
</dbReference>
<feature type="region of interest" description="Disordered" evidence="6">
    <location>
        <begin position="1510"/>
        <end position="1595"/>
    </location>
</feature>
<feature type="region of interest" description="Disordered" evidence="6">
    <location>
        <begin position="2914"/>
        <end position="2951"/>
    </location>
</feature>
<feature type="compositionally biased region" description="Basic and acidic residues" evidence="6">
    <location>
        <begin position="858"/>
        <end position="884"/>
    </location>
</feature>
<feature type="region of interest" description="Disordered" evidence="6">
    <location>
        <begin position="284"/>
        <end position="350"/>
    </location>
</feature>
<feature type="region of interest" description="Disordered" evidence="6">
    <location>
        <begin position="1085"/>
        <end position="1104"/>
    </location>
</feature>
<dbReference type="GO" id="GO:0045944">
    <property type="term" value="P:positive regulation of transcription by RNA polymerase II"/>
    <property type="evidence" value="ECO:0007669"/>
    <property type="project" value="TreeGrafter"/>
</dbReference>
<feature type="compositionally biased region" description="Basic and acidic residues" evidence="6">
    <location>
        <begin position="3689"/>
        <end position="3699"/>
    </location>
</feature>
<feature type="region of interest" description="Disordered" evidence="6">
    <location>
        <begin position="3653"/>
        <end position="3757"/>
    </location>
</feature>
<dbReference type="InterPro" id="IPR048385">
    <property type="entry name" value="Med15_central"/>
</dbReference>
<feature type="compositionally biased region" description="Polar residues" evidence="6">
    <location>
        <begin position="452"/>
        <end position="462"/>
    </location>
</feature>
<feature type="region of interest" description="Disordered" evidence="6">
    <location>
        <begin position="1615"/>
        <end position="1681"/>
    </location>
</feature>
<feature type="compositionally biased region" description="Basic and acidic residues" evidence="6">
    <location>
        <begin position="1286"/>
        <end position="1299"/>
    </location>
</feature>
<dbReference type="SUPFAM" id="SSF57667">
    <property type="entry name" value="beta-beta-alpha zinc fingers"/>
    <property type="match status" value="2"/>
</dbReference>
<feature type="compositionally biased region" description="Polar residues" evidence="6">
    <location>
        <begin position="492"/>
        <end position="503"/>
    </location>
</feature>
<evidence type="ECO:0000313" key="9">
    <source>
        <dbReference type="Proteomes" id="UP001497644"/>
    </source>
</evidence>
<evidence type="ECO:0000256" key="2">
    <source>
        <dbReference type="ARBA" id="ARBA00022737"/>
    </source>
</evidence>
<feature type="region of interest" description="Disordered" evidence="6">
    <location>
        <begin position="2432"/>
        <end position="2467"/>
    </location>
</feature>
<dbReference type="GO" id="GO:0005634">
    <property type="term" value="C:nucleus"/>
    <property type="evidence" value="ECO:0007669"/>
    <property type="project" value="TreeGrafter"/>
</dbReference>
<keyword evidence="3 5" id="KW-0863">Zinc-finger</keyword>
<feature type="region of interest" description="Disordered" evidence="6">
    <location>
        <begin position="3373"/>
        <end position="3395"/>
    </location>
</feature>
<feature type="compositionally biased region" description="Polar residues" evidence="6">
    <location>
        <begin position="808"/>
        <end position="818"/>
    </location>
</feature>
<feature type="compositionally biased region" description="Polar residues" evidence="6">
    <location>
        <begin position="2447"/>
        <end position="2457"/>
    </location>
</feature>
<dbReference type="Proteomes" id="UP001497644">
    <property type="component" value="Chromosome 1"/>
</dbReference>
<feature type="region of interest" description="Disordered" evidence="6">
    <location>
        <begin position="72"/>
        <end position="141"/>
    </location>
</feature>
<feature type="compositionally biased region" description="Polar residues" evidence="6">
    <location>
        <begin position="84"/>
        <end position="101"/>
    </location>
</feature>
<feature type="compositionally biased region" description="Basic and acidic residues" evidence="6">
    <location>
        <begin position="1154"/>
        <end position="1176"/>
    </location>
</feature>
<feature type="domain" description="C2H2-type" evidence="7">
    <location>
        <begin position="4078"/>
        <end position="4105"/>
    </location>
</feature>
<dbReference type="PROSITE" id="PS00028">
    <property type="entry name" value="ZINC_FINGER_C2H2_1"/>
    <property type="match status" value="4"/>
</dbReference>
<feature type="compositionally biased region" description="Basic and acidic residues" evidence="6">
    <location>
        <begin position="1210"/>
        <end position="1225"/>
    </location>
</feature>
<organism evidence="8 9">
    <name type="scientific">Lasius platythorax</name>
    <dbReference type="NCBI Taxonomy" id="488582"/>
    <lineage>
        <taxon>Eukaryota</taxon>
        <taxon>Metazoa</taxon>
        <taxon>Ecdysozoa</taxon>
        <taxon>Arthropoda</taxon>
        <taxon>Hexapoda</taxon>
        <taxon>Insecta</taxon>
        <taxon>Pterygota</taxon>
        <taxon>Neoptera</taxon>
        <taxon>Endopterygota</taxon>
        <taxon>Hymenoptera</taxon>
        <taxon>Apocrita</taxon>
        <taxon>Aculeata</taxon>
        <taxon>Formicoidea</taxon>
        <taxon>Formicidae</taxon>
        <taxon>Formicinae</taxon>
        <taxon>Lasius</taxon>
        <taxon>Lasius</taxon>
    </lineage>
</organism>
<feature type="region of interest" description="Disordered" evidence="6">
    <location>
        <begin position="517"/>
        <end position="542"/>
    </location>
</feature>
<feature type="compositionally biased region" description="Polar residues" evidence="6">
    <location>
        <begin position="1387"/>
        <end position="1397"/>
    </location>
</feature>
<feature type="compositionally biased region" description="Basic and acidic residues" evidence="6">
    <location>
        <begin position="940"/>
        <end position="961"/>
    </location>
</feature>
<evidence type="ECO:0000256" key="1">
    <source>
        <dbReference type="ARBA" id="ARBA00022723"/>
    </source>
</evidence>
<feature type="region of interest" description="Disordered" evidence="6">
    <location>
        <begin position="2106"/>
        <end position="2137"/>
    </location>
</feature>
<evidence type="ECO:0000259" key="7">
    <source>
        <dbReference type="PROSITE" id="PS50157"/>
    </source>
</evidence>
<feature type="domain" description="C2H2-type" evidence="7">
    <location>
        <begin position="3996"/>
        <end position="4024"/>
    </location>
</feature>
<evidence type="ECO:0000256" key="4">
    <source>
        <dbReference type="ARBA" id="ARBA00022833"/>
    </source>
</evidence>
<name>A0AAV2N004_9HYME</name>
<feature type="compositionally biased region" description="Polar residues" evidence="6">
    <location>
        <begin position="2217"/>
        <end position="2231"/>
    </location>
</feature>
<feature type="compositionally biased region" description="Basic and acidic residues" evidence="6">
    <location>
        <begin position="401"/>
        <end position="416"/>
    </location>
</feature>
<feature type="compositionally biased region" description="Polar residues" evidence="6">
    <location>
        <begin position="2324"/>
        <end position="2335"/>
    </location>
</feature>
<feature type="domain" description="C2H2-type" evidence="7">
    <location>
        <begin position="3407"/>
        <end position="3437"/>
    </location>
</feature>
<dbReference type="InterPro" id="IPR036236">
    <property type="entry name" value="Znf_C2H2_sf"/>
</dbReference>
<dbReference type="SMART" id="SM00355">
    <property type="entry name" value="ZnF_C2H2"/>
    <property type="match status" value="27"/>
</dbReference>
<feature type="region of interest" description="Disordered" evidence="6">
    <location>
        <begin position="3270"/>
        <end position="3295"/>
    </location>
</feature>
<keyword evidence="9" id="KW-1185">Reference proteome</keyword>
<keyword evidence="1" id="KW-0479">Metal-binding</keyword>
<feature type="compositionally biased region" description="Basic and acidic residues" evidence="6">
    <location>
        <begin position="1354"/>
        <end position="1368"/>
    </location>
</feature>
<feature type="compositionally biased region" description="Basic and acidic residues" evidence="6">
    <location>
        <begin position="2252"/>
        <end position="2273"/>
    </location>
</feature>
<feature type="compositionally biased region" description="Polar residues" evidence="6">
    <location>
        <begin position="973"/>
        <end position="982"/>
    </location>
</feature>
<feature type="region of interest" description="Disordered" evidence="6">
    <location>
        <begin position="617"/>
        <end position="666"/>
    </location>
</feature>
<dbReference type="PANTHER" id="PTHR24403">
    <property type="entry name" value="ZINC FINGER PROTEIN"/>
    <property type="match status" value="1"/>
</dbReference>
<reference evidence="8 9" key="1">
    <citation type="submission" date="2024-04" db="EMBL/GenBank/DDBJ databases">
        <authorList>
            <consortium name="Molecular Ecology Group"/>
        </authorList>
    </citation>
    <scope>NUCLEOTIDE SEQUENCE [LARGE SCALE GENOMIC DNA]</scope>
</reference>
<feature type="compositionally biased region" description="Polar residues" evidence="6">
    <location>
        <begin position="1572"/>
        <end position="1593"/>
    </location>
</feature>
<feature type="compositionally biased region" description="Basic and acidic residues" evidence="6">
    <location>
        <begin position="1016"/>
        <end position="1039"/>
    </location>
</feature>
<feature type="compositionally biased region" description="Basic and acidic residues" evidence="6">
    <location>
        <begin position="1093"/>
        <end position="1104"/>
    </location>
</feature>
<evidence type="ECO:0000313" key="8">
    <source>
        <dbReference type="EMBL" id="CAL1673084.1"/>
    </source>
</evidence>
<feature type="compositionally biased region" description="Basic and acidic residues" evidence="6">
    <location>
        <begin position="1187"/>
        <end position="1199"/>
    </location>
</feature>
<feature type="region of interest" description="Disordered" evidence="6">
    <location>
        <begin position="362"/>
        <end position="503"/>
    </location>
</feature>
<dbReference type="Gene3D" id="3.30.160.60">
    <property type="entry name" value="Classic Zinc Finger"/>
    <property type="match status" value="4"/>
</dbReference>
<feature type="compositionally biased region" description="Basic and acidic residues" evidence="6">
    <location>
        <begin position="102"/>
        <end position="120"/>
    </location>
</feature>
<feature type="compositionally biased region" description="Low complexity" evidence="6">
    <location>
        <begin position="1537"/>
        <end position="1553"/>
    </location>
</feature>
<feature type="compositionally biased region" description="Low complexity" evidence="6">
    <location>
        <begin position="2302"/>
        <end position="2313"/>
    </location>
</feature>
<feature type="compositionally biased region" description="Polar residues" evidence="6">
    <location>
        <begin position="2239"/>
        <end position="2251"/>
    </location>
</feature>
<feature type="compositionally biased region" description="Basic and acidic residues" evidence="6">
    <location>
        <begin position="463"/>
        <end position="490"/>
    </location>
</feature>
<feature type="compositionally biased region" description="Polar residues" evidence="6">
    <location>
        <begin position="423"/>
        <end position="435"/>
    </location>
</feature>
<feature type="compositionally biased region" description="Basic residues" evidence="6">
    <location>
        <begin position="1644"/>
        <end position="1653"/>
    </location>
</feature>
<evidence type="ECO:0000256" key="3">
    <source>
        <dbReference type="ARBA" id="ARBA00022771"/>
    </source>
</evidence>
<feature type="compositionally biased region" description="Acidic residues" evidence="6">
    <location>
        <begin position="4174"/>
        <end position="4190"/>
    </location>
</feature>
<keyword evidence="4" id="KW-0862">Zinc</keyword>
<dbReference type="GO" id="GO:0008270">
    <property type="term" value="F:zinc ion binding"/>
    <property type="evidence" value="ECO:0007669"/>
    <property type="project" value="UniProtKB-KW"/>
</dbReference>
<feature type="domain" description="C2H2-type" evidence="7">
    <location>
        <begin position="2762"/>
        <end position="2790"/>
    </location>
</feature>
<feature type="compositionally biased region" description="Basic and acidic residues" evidence="6">
    <location>
        <begin position="823"/>
        <end position="851"/>
    </location>
</feature>
<accession>A0AAV2N004</accession>
<feature type="compositionally biased region" description="Polar residues" evidence="6">
    <location>
        <begin position="1177"/>
        <end position="1186"/>
    </location>
</feature>
<proteinExistence type="predicted"/>
<feature type="region of interest" description="Disordered" evidence="6">
    <location>
        <begin position="4174"/>
        <end position="4196"/>
    </location>
</feature>
<feature type="region of interest" description="Disordered" evidence="6">
    <location>
        <begin position="4322"/>
        <end position="4341"/>
    </location>
</feature>
<feature type="compositionally biased region" description="Low complexity" evidence="6">
    <location>
        <begin position="325"/>
        <end position="338"/>
    </location>
</feature>
<feature type="compositionally biased region" description="Basic and acidic residues" evidence="6">
    <location>
        <begin position="365"/>
        <end position="394"/>
    </location>
</feature>
<sequence>MDAYDKKFAEMQKYIPFLEAMIERLQNVKDKNREIQLQKMQGLHGILSNSKRKLKIETLQRCEDVLQKLHNRVEKGNTPGLQLPTKQNDGTTPQPSTSSEGTKSDQHKKAGEQPQDAEKDIEIEETPASPDTVRSSSPDCQILPVIIPTERNTYLSKNKSSNRRRQLRKIPVITLTDRTREITISSPTDSNSEDVSFTEWDLLEESERHTITKSRSDWQPSLVVSGHDVATAAKLISNNLPQKVNDGRNYIETYDVPTVPVPSLGGSRRLTSVLEKNKLHLDLITDNSSRPESPVNVPEVRLKSPDPEILFAKSTSPRSKDSHMSSKLPSKPSSIPLLFSPPPFSSEPPLSMEDLAELLNDEGDSEKRSDKADENAAKHQKDSGKQEATKDGKVSKGPLLSDRENEKRSEEVDKHTIKITPRKSLSNAAGTSGVKSSEIKGPSHQLNDHRSASQTPFPNSKFQEPRYADNYERHPRQRDSHGHESVKDKLAANSNIPEETSPQISILYHNITNKPDERNVPLYQRRSSLPPEGRKDTATSARSESEFLIEGIDYYNMHLNQMHWSPSAVTTSDHAFGNAQWTPPAYGGIAQSSLQPTQHPYQHPMEPQFRPNQFPAGPTLPAAPRPLITPAAPRPLITPAAPRPLITPAGPRPLITPTARPQDMNHVTRSENIREDISPLLSSPTFPVASQYRGFQMGQGSYDPAFSVDRSTEYPHVRPNWEGPPNRTGENVIPCGIQVVENSTGTSYPRPSTPYPWGTRDRPCNRGRGRDGYYEKNRTEVRPGFNRRSDWPRDGFPNRDPRVRTDHNTTNLNQTKETGGSARDPRLAKDKHVNAPTKAKDAAHNERDPRKRPTILKTTKEKTKSRKSDSEKEKVDKQLSKDRMQSPLESLYGVIDTKASQSSGLQKFKIPKIKRPEPPQQNRVAKTKETENISRGVSRTKSDNKKKNKNSRSENRSKDDASAEVSSSSDSSHVTQNQSRQNDAAKEGEIISSLVEETNKNEVKIGEADSVMSDSKFNDMEKSKKNESEADEPKPKEEVTQEWIEALIRKSFESGEGKKLFEQAKLIQKLGEALETKKLKKIKKIIESESESSSDKDEAKVEAKKTLTKKKRRVIVSDSSDDECLAERLEVLTAGLDTSDERTALASATDLQSLEEKNETTIFDNVDKEPVKDITTKKNNSSSGNCNEKRDVQVDDNNKSKSARLKKKSNKENDRLKDRNEKTDVQSENNKQVNSRLEDDDKAKKQAEDKVNQISVEKSKDKSNVERSLNQDKDQTECAESVSDTADGRADEISGDKPKVKTKRRNSLEMLQEDIREMFISKGVVSATGYRMCRLPKEDQSPPGMSSGTLSTSSKKDETSSSTERKIAESSTETVVNNTKLKKVLRSRNSGESSKPKANTKKDIKRTRNLRSKEFVSSSDSEEDQPLALRTERLSSAGNKKPNQKEERNEETEDLLRRSKRVLRKDVVKEPRVLVEKTDIAKIDLSKVMFDSSSDESFGIDVSELAAAVESSLRPEKQSDQDSVDTVASLRRRRTGKNVSKQSSKSKKNSSLLTDDKSEDGMSFTDEESVLSDISMSSSTIAGKRTSGGSARTSTREELLSNILVGLVPATTEKNASLTDKGSEADLDEDTNEPPIIETNAKKTSTKKKKKKSSWQMGIVSTKKRKKKTALAASSKTAQTNMEETNTGINVSMDTVEDNRSISEELKNKAEAAEKPSEDNRTVDDANVDFSVKCDIKLPIKTDIKLPIKTDNFDIDFDDINFAALSETLNAITETLSAESLISIEENKPTIKIETEVSESTTDTAVIEPPSTATAYTFCKETSKILYDEQMEELFGRIEIKQLTDYIWTGQDKYKCLLCIFTGKNIVHHYKMNHPGREVIIARLNSTNAEAAILESSATAAASATEATSQVCKFRCRFCYYVTEGAADVALEAFYEHCTTHTGEYRFHCNSCSYQAVAKASMRTHYYKMCRKHNDTFNESASEDHVPQEGAVYGYLCRGCNYVQLKRHNVEAHVAFWHRDTETSTEILKINMSATSVESIASSSNEMSQEPASANAEESFAVETKAKILEDVENKDVLEMNVVREVSQDNNDNTGKEYILREPKTEEAIEIKEEETEERSAGGSQEEPEGPVSTGNLSVFVCPPELENKEDEIQRERQKMMQEIANNIGILKNYSKPDLSIIDKLQDKMRTDAVVSPVPECDSSAPNVPETRENPSLPLTSSTVEFESNNVIIKKDTLSQDSNNQENPSSSTEEHSNKSEVTNDKTDGIKIRDPLVIMDPCKKDDDSDGEISDNERSAPVFESDSSSEQSDSEPPTDVNMILKETSSMNASSSRDPMLTTIQRLVAQLQNVKPLEPVPEPILDIKVEIKSEPMSSIPNPPDVVPIATAKRLLAKESNVKHLSKTPETSKPRGSDASPPKNFIRLRRLSGDMLSMPVQSSDNQEDTRASSTDGTQSDSAMDESRADTEEECSFLKIENVISLAPKSDNTGNESPIVNDIRRAVEISPKNKIPILRKSNQPIILKKFNIISPSLASAQGIQPSTSEHVTLFPVKSPPTSSAKSASTHRLPTNFVPISPKMRPVTVSSTVTSPPNLKIVKVVRTPLSLVKSAKDVSISSIAVKLKSVDAYAAMMTETKLVHFFKCMGRDCHYTTDTISHYYQHYLQHCEASKRNKSVPPHDYEKCPYCYMSLNSWISMKTHLWEKHSSCRYQCVYCFYRALTPSYVQQHQTTCHPGSRFYFLLGKLLKSIQKQEDINRRDYVKPFVCKQDCGKFFYVLDSFTMHLKEHQSSHLTCHLCNSTHETIKSLISHYKLHGYSKYQCIYCLCGTETLIEMHQHLSAFHCNRLPQTLERSLLPTAERSADVIQQLVMRTFDEPMKVDEGNVESSADDSKKDTSMKDAINDRISAASLNVEIASNQERSKASNNPAVPSFTSGISSNTEANANVPNTSGKQSIDASLAGGIAKKASKNAAEKQPLQNKSFLQGSEKGKLSTVNQILQEQALELLSCINDSGAVDPLEFSSEFDCSNEFVSTNLLDNPEFLKNLSVNSSNASFSNDDAATSADKMEDSDIEILENIESGKKIAEKKNVEGDANHLTADSKSSVELKIEKKEQSALCDTIEDKCTSVKASTSADAQSERPLTLDDIKDTGRAGLELYKCGYLECSFAALNSGSLRTHIKSCNFGEPVRNLFCPHCKKRFIRIGFLLGHMQQAHGLKRFGCSLCKNRYTGPHQATQHMKTKHKHLNTKLVPADPTNPSAEGLFIVQATPFGSAERKTKKRKGAKSGAEQETEKTTDFEKLSFSPDEIEQLPRQAIYNREVQCAVCPYTTKVRTNIVRHLQLHAKDQTVPESGPVNPVPCLDKKEKMFDKMVNLASSSHQNGRMGGKSRETVKESEEDDSIPKFVPEHKRYVCSVAECNYLTVDEAMLRYHLKALHSEEPYFRCPHCPPPPPGQESQNIAIDKMGVHLKMHDTRLYKCSHCNHHHYHSIEMSSRHVVERHLTDKHPEKRPFVKVVREVENTENVQQPVNEETEEEVPDPDGNHWKCNLCDFKCVYKADITAHADTVHGENCQYKCTLCSFKTSGKIIEQHISGKHACDSNADYTVIYQRIKGVNKRNVEATEQGGQDEPFDTTPLWRRSMPRIRHIRGILLEEEIEDPATSEGSSASKVSLGKRKNDTEVSMKPAKVKSAGKSGDENNKQFKEKSKRSLSCDKLSEEAEGNGQVRKESEQSKADAAARGVNKSAKDSKTGAAELNDSDVGRFGPYGKPDGNLYICTLCNHFKTKYKHDMRDHLYRELNYARWHCKACGYLSVNRNALIQHFGKRHNGECLELSPPLSPDNAIEDWVKTLLKKQTDMIKAASKNINVIYKSVAISGNTSAGSREVDNTISPKKIQTNDKRAVNLAPTISNLQNDILRDANRSSIDTDDGDSRDEDLIIDMKEDEAFESRNNENKPKNDKFCEKSEEISEKPLVCKHCQMIFNRPRGLKLHIQYSHLKRLGFLCPYCDRSTNSETMMRQHIRSKHPKDPEKIIHNPSAWENTKLTNEFWEKEYGIVCPPKSKKRKFNADAGDATASSNYADMREKCEVCGFHAMNYTGLKSHMRSHATSKHNLKCSYCTYSCFFKAELLEHWEFNHPTMQLKYQELSSAAESSCDEATSKSSTPKKRDIDTCDVLVDDIEEEEEEDDEEEEEEEEPAISIGKPTPTMIYSCFYCIFRSNSLPSVKRHWSLVHKESKGPEATFNAKINLPFRYKEIPLPRLSSPKDCANKSVVETSPRDFVERSENLLSPIVVQRRGWICQWDGCQEFCETDADKITHQNMFHSHLPPKWQEQRQQQKQNQSKGTSIRLPAYSATKYSSLAAKTESIPNLNSIVDNLMTNQARRSLDFGDAAMKSKQSHISKASLLKSGGAGSQAVARKSTTRSTLPTYARPGPRVFKAVARKSTNPLPRYPSGAFMSYRSMPRGIKTELEAGETESEPPSSHYGIPSSPINLGDLKTYMVVGGHKIRLTCLKLSSLINIDAKIQLEDVRKDPEYAAILSNFD</sequence>
<feature type="region of interest" description="Disordered" evidence="6">
    <location>
        <begin position="2193"/>
        <end position="2335"/>
    </location>
</feature>
<feature type="region of interest" description="Disordered" evidence="6">
    <location>
        <begin position="1334"/>
        <end position="1459"/>
    </location>
</feature>
<feature type="compositionally biased region" description="Basic and acidic residues" evidence="6">
    <location>
        <begin position="997"/>
        <end position="1007"/>
    </location>
</feature>
<feature type="region of interest" description="Disordered" evidence="6">
    <location>
        <begin position="1147"/>
        <end position="1305"/>
    </location>
</feature>
<feature type="compositionally biased region" description="Basic and acidic residues" evidence="6">
    <location>
        <begin position="759"/>
        <end position="807"/>
    </location>
</feature>
<feature type="compositionally biased region" description="Polar residues" evidence="6">
    <location>
        <begin position="1369"/>
        <end position="1379"/>
    </location>
</feature>